<dbReference type="eggNOG" id="COG1051">
    <property type="taxonomic scope" value="Bacteria"/>
</dbReference>
<proteinExistence type="inferred from homology"/>
<dbReference type="GO" id="GO:0016787">
    <property type="term" value="F:hydrolase activity"/>
    <property type="evidence" value="ECO:0007669"/>
    <property type="project" value="UniProtKB-KW"/>
</dbReference>
<dbReference type="InterPro" id="IPR015797">
    <property type="entry name" value="NUDIX_hydrolase-like_dom_sf"/>
</dbReference>
<keyword evidence="6" id="KW-1185">Reference proteome</keyword>
<organism evidence="5 6">
    <name type="scientific">Paenibacillus tyrfis</name>
    <dbReference type="NCBI Taxonomy" id="1501230"/>
    <lineage>
        <taxon>Bacteria</taxon>
        <taxon>Bacillati</taxon>
        <taxon>Bacillota</taxon>
        <taxon>Bacilli</taxon>
        <taxon>Bacillales</taxon>
        <taxon>Paenibacillaceae</taxon>
        <taxon>Paenibacillus</taxon>
    </lineage>
</organism>
<evidence type="ECO:0000256" key="2">
    <source>
        <dbReference type="ARBA" id="ARBA00022801"/>
    </source>
</evidence>
<dbReference type="InterPro" id="IPR000086">
    <property type="entry name" value="NUDIX_hydrolase_dom"/>
</dbReference>
<evidence type="ECO:0000256" key="3">
    <source>
        <dbReference type="RuleBase" id="RU003476"/>
    </source>
</evidence>
<comment type="caution">
    <text evidence="5">The sequence shown here is derived from an EMBL/GenBank/DDBJ whole genome shotgun (WGS) entry which is preliminary data.</text>
</comment>
<sequence>MGYIEELRSLVGHRPLIFVGSVVIVQDSNDRILLQQRKHPFGAWGIPGGLMELGETAEDTARRELLEEAGITIGELELIDVFSGPQNFIKAPNGDEFYVVTIAYSTRSFTGQPFINDAESLDLKFFDLQEVPELVKSHRVILERFLAKNNTLLR</sequence>
<accession>A0A081NUZ1</accession>
<gene>
    <name evidence="5" type="ORF">ET33_27205</name>
</gene>
<evidence type="ECO:0000313" key="5">
    <source>
        <dbReference type="EMBL" id="KEQ22264.1"/>
    </source>
</evidence>
<dbReference type="PANTHER" id="PTHR43046:SF2">
    <property type="entry name" value="8-OXO-DGTP DIPHOSPHATASE-RELATED"/>
    <property type="match status" value="1"/>
</dbReference>
<name>A0A081NUZ1_9BACL</name>
<dbReference type="EMBL" id="JNVM01000041">
    <property type="protein sequence ID" value="KEQ22264.1"/>
    <property type="molecule type" value="Genomic_DNA"/>
</dbReference>
<dbReference type="InterPro" id="IPR020084">
    <property type="entry name" value="NUDIX_hydrolase_CS"/>
</dbReference>
<protein>
    <submittedName>
        <fullName evidence="5">DNA mismatch repair protein MutT</fullName>
    </submittedName>
</protein>
<keyword evidence="2 3" id="KW-0378">Hydrolase</keyword>
<dbReference type="PANTHER" id="PTHR43046">
    <property type="entry name" value="GDP-MANNOSE MANNOSYL HYDROLASE"/>
    <property type="match status" value="1"/>
</dbReference>
<dbReference type="PRINTS" id="PR00502">
    <property type="entry name" value="NUDIXFAMILY"/>
</dbReference>
<feature type="domain" description="Nudix hydrolase" evidence="4">
    <location>
        <begin position="15"/>
        <end position="148"/>
    </location>
</feature>
<dbReference type="RefSeq" id="WP_036692135.1">
    <property type="nucleotide sequence ID" value="NZ_JNVM01000041.1"/>
</dbReference>
<dbReference type="InterPro" id="IPR020476">
    <property type="entry name" value="Nudix_hydrolase"/>
</dbReference>
<dbReference type="Gene3D" id="3.90.79.10">
    <property type="entry name" value="Nucleoside Triphosphate Pyrophosphohydrolase"/>
    <property type="match status" value="1"/>
</dbReference>
<dbReference type="PROSITE" id="PS51462">
    <property type="entry name" value="NUDIX"/>
    <property type="match status" value="1"/>
</dbReference>
<dbReference type="CDD" id="cd04677">
    <property type="entry name" value="NUDIX_Hydrolase"/>
    <property type="match status" value="1"/>
</dbReference>
<evidence type="ECO:0000256" key="1">
    <source>
        <dbReference type="ARBA" id="ARBA00001946"/>
    </source>
</evidence>
<dbReference type="Pfam" id="PF00293">
    <property type="entry name" value="NUDIX"/>
    <property type="match status" value="1"/>
</dbReference>
<evidence type="ECO:0000313" key="6">
    <source>
        <dbReference type="Proteomes" id="UP000028123"/>
    </source>
</evidence>
<dbReference type="PROSITE" id="PS00893">
    <property type="entry name" value="NUDIX_BOX"/>
    <property type="match status" value="1"/>
</dbReference>
<reference evidence="5 6" key="1">
    <citation type="submission" date="2014-06" db="EMBL/GenBank/DDBJ databases">
        <title>Draft genome sequence of Paenibacillus sp. MSt1.</title>
        <authorList>
            <person name="Aw Y.K."/>
            <person name="Ong K.S."/>
            <person name="Gan H.M."/>
            <person name="Lee S.M."/>
        </authorList>
    </citation>
    <scope>NUCLEOTIDE SEQUENCE [LARGE SCALE GENOMIC DNA]</scope>
    <source>
        <strain evidence="5 6">MSt1</strain>
    </source>
</reference>
<dbReference type="AlphaFoldDB" id="A0A081NUZ1"/>
<dbReference type="Proteomes" id="UP000028123">
    <property type="component" value="Unassembled WGS sequence"/>
</dbReference>
<dbReference type="OrthoDB" id="9787476at2"/>
<evidence type="ECO:0000259" key="4">
    <source>
        <dbReference type="PROSITE" id="PS51462"/>
    </source>
</evidence>
<comment type="cofactor">
    <cofactor evidence="1">
        <name>Mg(2+)</name>
        <dbReference type="ChEBI" id="CHEBI:18420"/>
    </cofactor>
</comment>
<dbReference type="SUPFAM" id="SSF55811">
    <property type="entry name" value="Nudix"/>
    <property type="match status" value="1"/>
</dbReference>
<comment type="similarity">
    <text evidence="3">Belongs to the Nudix hydrolase family.</text>
</comment>